<protein>
    <submittedName>
        <fullName evidence="2">Uncharacterized protein</fullName>
    </submittedName>
</protein>
<organism evidence="2 3">
    <name type="scientific">Plutella xylostella</name>
    <name type="common">Diamondback moth</name>
    <name type="synonym">Plutella maculipennis</name>
    <dbReference type="NCBI Taxonomy" id="51655"/>
    <lineage>
        <taxon>Eukaryota</taxon>
        <taxon>Metazoa</taxon>
        <taxon>Ecdysozoa</taxon>
        <taxon>Arthropoda</taxon>
        <taxon>Hexapoda</taxon>
        <taxon>Insecta</taxon>
        <taxon>Pterygota</taxon>
        <taxon>Neoptera</taxon>
        <taxon>Endopterygota</taxon>
        <taxon>Lepidoptera</taxon>
        <taxon>Glossata</taxon>
        <taxon>Ditrysia</taxon>
        <taxon>Yponomeutoidea</taxon>
        <taxon>Plutellidae</taxon>
        <taxon>Plutella</taxon>
    </lineage>
</organism>
<proteinExistence type="predicted"/>
<feature type="region of interest" description="Disordered" evidence="1">
    <location>
        <begin position="1"/>
        <end position="42"/>
    </location>
</feature>
<comment type="caution">
    <text evidence="2">The sequence shown here is derived from an EMBL/GenBank/DDBJ whole genome shotgun (WGS) entry which is preliminary data.</text>
</comment>
<dbReference type="EMBL" id="JAHIBW010000027">
    <property type="protein sequence ID" value="KAG7296901.1"/>
    <property type="molecule type" value="Genomic_DNA"/>
</dbReference>
<accession>A0ABQ7PV91</accession>
<evidence type="ECO:0000313" key="3">
    <source>
        <dbReference type="Proteomes" id="UP000823941"/>
    </source>
</evidence>
<keyword evidence="3" id="KW-1185">Reference proteome</keyword>
<reference evidence="2 3" key="1">
    <citation type="submission" date="2021-06" db="EMBL/GenBank/DDBJ databases">
        <title>A haploid diamondback moth (Plutella xylostella L.) genome assembly resolves 31 chromosomes and identifies a diamide resistance mutation.</title>
        <authorList>
            <person name="Ward C.M."/>
            <person name="Perry K.D."/>
            <person name="Baker G."/>
            <person name="Powis K."/>
            <person name="Heckel D.G."/>
            <person name="Baxter S.W."/>
        </authorList>
    </citation>
    <scope>NUCLEOTIDE SEQUENCE [LARGE SCALE GENOMIC DNA]</scope>
    <source>
        <strain evidence="2 3">LV</strain>
        <tissue evidence="2">Single pupa</tissue>
    </source>
</reference>
<gene>
    <name evidence="2" type="ORF">JYU34_019765</name>
</gene>
<sequence length="63" mass="7257">MRQGLRQKVQPDAPRANSLRREATRVSTLQQGIQPAVHPRHTRAIPQRRAALRVWSVRARLRG</sequence>
<evidence type="ECO:0000256" key="1">
    <source>
        <dbReference type="SAM" id="MobiDB-lite"/>
    </source>
</evidence>
<dbReference type="Proteomes" id="UP000823941">
    <property type="component" value="Chromosome 27"/>
</dbReference>
<evidence type="ECO:0000313" key="2">
    <source>
        <dbReference type="EMBL" id="KAG7296901.1"/>
    </source>
</evidence>
<name>A0ABQ7PV91_PLUXY</name>